<dbReference type="EMBL" id="KL596684">
    <property type="protein sequence ID" value="KER29135.1"/>
    <property type="molecule type" value="Genomic_DNA"/>
</dbReference>
<dbReference type="OrthoDB" id="6225560at2759"/>
<feature type="non-terminal residue" evidence="1">
    <location>
        <position position="1"/>
    </location>
</feature>
<sequence>ISRQVLCHADRVRLTVQNLGVEKLKVTRWLPQQQTIKARLSLLYILVITKSSAKDKNSDQVSEVHQTIMKCLLTFFVVGIAIYGVEPATFFIPVEYNENGRPFVEYNSRKYPIVGERQLTHEDGNGCTVVLSLKMPSKEELLKKSGYVQGSVLCFPFFP</sequence>
<dbReference type="AlphaFoldDB" id="A0A075A0T7"/>
<evidence type="ECO:0000313" key="2">
    <source>
        <dbReference type="Proteomes" id="UP000054324"/>
    </source>
</evidence>
<proteinExistence type="predicted"/>
<dbReference type="Proteomes" id="UP000054324">
    <property type="component" value="Unassembled WGS sequence"/>
</dbReference>
<organism evidence="1 2">
    <name type="scientific">Opisthorchis viverrini</name>
    <name type="common">Southeast Asian liver fluke</name>
    <dbReference type="NCBI Taxonomy" id="6198"/>
    <lineage>
        <taxon>Eukaryota</taxon>
        <taxon>Metazoa</taxon>
        <taxon>Spiralia</taxon>
        <taxon>Lophotrochozoa</taxon>
        <taxon>Platyhelminthes</taxon>
        <taxon>Trematoda</taxon>
        <taxon>Digenea</taxon>
        <taxon>Opisthorchiida</taxon>
        <taxon>Opisthorchiata</taxon>
        <taxon>Opisthorchiidae</taxon>
        <taxon>Opisthorchis</taxon>
    </lineage>
</organism>
<protein>
    <submittedName>
        <fullName evidence="1">Uncharacterized protein</fullName>
    </submittedName>
</protein>
<accession>A0A075A0T7</accession>
<keyword evidence="2" id="KW-1185">Reference proteome</keyword>
<reference evidence="1 2" key="1">
    <citation type="submission" date="2013-11" db="EMBL/GenBank/DDBJ databases">
        <title>Opisthorchis viverrini - life in the bile duct.</title>
        <authorList>
            <person name="Young N.D."/>
            <person name="Nagarajan N."/>
            <person name="Lin S.J."/>
            <person name="Korhonen P.K."/>
            <person name="Jex A.R."/>
            <person name="Hall R.S."/>
            <person name="Safavi-Hemami H."/>
            <person name="Kaewkong W."/>
            <person name="Bertrand D."/>
            <person name="Gao S."/>
            <person name="Seet Q."/>
            <person name="Wongkham S."/>
            <person name="Teh B.T."/>
            <person name="Wongkham C."/>
            <person name="Intapan P.M."/>
            <person name="Maleewong W."/>
            <person name="Yang X."/>
            <person name="Hu M."/>
            <person name="Wang Z."/>
            <person name="Hofmann A."/>
            <person name="Sternberg P.W."/>
            <person name="Tan P."/>
            <person name="Wang J."/>
            <person name="Gasser R.B."/>
        </authorList>
    </citation>
    <scope>NUCLEOTIDE SEQUENCE [LARGE SCALE GENOMIC DNA]</scope>
</reference>
<dbReference type="GeneID" id="20327599"/>
<dbReference type="RefSeq" id="XP_009167113.1">
    <property type="nucleotide sequence ID" value="XM_009168849.1"/>
</dbReference>
<gene>
    <name evidence="1" type="ORF">T265_13432</name>
</gene>
<dbReference type="KEGG" id="ovi:T265_13432"/>
<dbReference type="CTD" id="20327599"/>
<evidence type="ECO:0000313" key="1">
    <source>
        <dbReference type="EMBL" id="KER29135.1"/>
    </source>
</evidence>
<name>A0A075A0T7_OPIVI</name>